<dbReference type="Proteomes" id="UP000643525">
    <property type="component" value="Unassembled WGS sequence"/>
</dbReference>
<dbReference type="Gene3D" id="3.40.30.10">
    <property type="entry name" value="Glutaredoxin"/>
    <property type="match status" value="1"/>
</dbReference>
<dbReference type="SUPFAM" id="SSF52833">
    <property type="entry name" value="Thioredoxin-like"/>
    <property type="match status" value="1"/>
</dbReference>
<protein>
    <submittedName>
        <fullName evidence="1">Glutaredoxin</fullName>
    </submittedName>
</protein>
<dbReference type="RefSeq" id="WP_318782371.1">
    <property type="nucleotide sequence ID" value="NZ_BAAALJ010000026.1"/>
</dbReference>
<evidence type="ECO:0000313" key="2">
    <source>
        <dbReference type="Proteomes" id="UP000643525"/>
    </source>
</evidence>
<proteinExistence type="predicted"/>
<dbReference type="InterPro" id="IPR008554">
    <property type="entry name" value="Glutaredoxin-like"/>
</dbReference>
<evidence type="ECO:0000313" key="1">
    <source>
        <dbReference type="EMBL" id="MBE1525470.1"/>
    </source>
</evidence>
<name>A0ABR9JHQ8_9MICC</name>
<dbReference type="Pfam" id="PF05768">
    <property type="entry name" value="Glrx-like"/>
    <property type="match status" value="1"/>
</dbReference>
<dbReference type="EMBL" id="JADBED010000001">
    <property type="protein sequence ID" value="MBE1525470.1"/>
    <property type="molecule type" value="Genomic_DNA"/>
</dbReference>
<dbReference type="InterPro" id="IPR036249">
    <property type="entry name" value="Thioredoxin-like_sf"/>
</dbReference>
<comment type="caution">
    <text evidence="1">The sequence shown here is derived from an EMBL/GenBank/DDBJ whole genome shotgun (WGS) entry which is preliminary data.</text>
</comment>
<gene>
    <name evidence="1" type="ORF">H4W27_002588</name>
</gene>
<reference evidence="1 2" key="1">
    <citation type="submission" date="2020-10" db="EMBL/GenBank/DDBJ databases">
        <title>Sequencing the genomes of 1000 actinobacteria strains.</title>
        <authorList>
            <person name="Klenk H.-P."/>
        </authorList>
    </citation>
    <scope>NUCLEOTIDE SEQUENCE [LARGE SCALE GENOMIC DNA]</scope>
    <source>
        <strain evidence="1 2">DSM 15666</strain>
    </source>
</reference>
<organism evidence="1 2">
    <name type="scientific">Nesterenkonia lutea</name>
    <dbReference type="NCBI Taxonomy" id="272919"/>
    <lineage>
        <taxon>Bacteria</taxon>
        <taxon>Bacillati</taxon>
        <taxon>Actinomycetota</taxon>
        <taxon>Actinomycetes</taxon>
        <taxon>Micrococcales</taxon>
        <taxon>Micrococcaceae</taxon>
        <taxon>Nesterenkonia</taxon>
    </lineage>
</organism>
<accession>A0ABR9JHQ8</accession>
<sequence length="86" mass="9722">MSQPVVVEVLTKQGCHLCVDALAAARQVCAEFGIEPLERDITTDEELLSIYAEELPVLLIDGRVKDFWRIDPQRLRRLLSETDAGR</sequence>
<keyword evidence="2" id="KW-1185">Reference proteome</keyword>